<dbReference type="InterPro" id="IPR013785">
    <property type="entry name" value="Aldolase_TIM"/>
</dbReference>
<keyword evidence="15" id="KW-1185">Reference proteome</keyword>
<comment type="catalytic activity">
    <reaction evidence="9 10 11">
        <text>2-[(2R,5Z)-2-carboxy-4-methylthiazol-5(2H)-ylidene]ethyl phosphate + 4-amino-2-methyl-5-(diphosphooxymethyl)pyrimidine + 2 H(+) = thiamine phosphate + CO2 + diphosphate</text>
        <dbReference type="Rhea" id="RHEA:47844"/>
        <dbReference type="ChEBI" id="CHEBI:15378"/>
        <dbReference type="ChEBI" id="CHEBI:16526"/>
        <dbReference type="ChEBI" id="CHEBI:33019"/>
        <dbReference type="ChEBI" id="CHEBI:37575"/>
        <dbReference type="ChEBI" id="CHEBI:57841"/>
        <dbReference type="ChEBI" id="CHEBI:62899"/>
        <dbReference type="EC" id="2.5.1.3"/>
    </reaction>
</comment>
<dbReference type="NCBIfam" id="TIGR00693">
    <property type="entry name" value="thiE"/>
    <property type="match status" value="1"/>
</dbReference>
<feature type="binding site" evidence="10">
    <location>
        <position position="105"/>
    </location>
    <ligand>
        <name>4-amino-2-methyl-5-(diphosphooxymethyl)pyrimidine</name>
        <dbReference type="ChEBI" id="CHEBI:57841"/>
    </ligand>
</feature>
<feature type="binding site" evidence="10">
    <location>
        <position position="144"/>
    </location>
    <ligand>
        <name>4-amino-2-methyl-5-(diphosphooxymethyl)pyrimidine</name>
        <dbReference type="ChEBI" id="CHEBI:57841"/>
    </ligand>
</feature>
<dbReference type="Gene3D" id="3.20.20.70">
    <property type="entry name" value="Aldolase class I"/>
    <property type="match status" value="1"/>
</dbReference>
<comment type="catalytic activity">
    <reaction evidence="7 10 11">
        <text>4-methyl-5-(2-phosphooxyethyl)-thiazole + 4-amino-2-methyl-5-(diphosphooxymethyl)pyrimidine + H(+) = thiamine phosphate + diphosphate</text>
        <dbReference type="Rhea" id="RHEA:22328"/>
        <dbReference type="ChEBI" id="CHEBI:15378"/>
        <dbReference type="ChEBI" id="CHEBI:33019"/>
        <dbReference type="ChEBI" id="CHEBI:37575"/>
        <dbReference type="ChEBI" id="CHEBI:57841"/>
        <dbReference type="ChEBI" id="CHEBI:58296"/>
        <dbReference type="EC" id="2.5.1.3"/>
    </reaction>
</comment>
<dbReference type="InterPro" id="IPR022998">
    <property type="entry name" value="ThiamineP_synth_TenI"/>
</dbReference>
<dbReference type="PANTHER" id="PTHR20857">
    <property type="entry name" value="THIAMINE-PHOSPHATE PYROPHOSPHORYLASE"/>
    <property type="match status" value="1"/>
</dbReference>
<dbReference type="GO" id="GO:0005737">
    <property type="term" value="C:cytoplasm"/>
    <property type="evidence" value="ECO:0007669"/>
    <property type="project" value="TreeGrafter"/>
</dbReference>
<evidence type="ECO:0000256" key="2">
    <source>
        <dbReference type="ARBA" id="ARBA00005165"/>
    </source>
</evidence>
<evidence type="ECO:0000256" key="12">
    <source>
        <dbReference type="RuleBase" id="RU004253"/>
    </source>
</evidence>
<evidence type="ECO:0000313" key="14">
    <source>
        <dbReference type="EMBL" id="MDQ0647447.1"/>
    </source>
</evidence>
<keyword evidence="6 10" id="KW-0784">Thiamine biosynthesis</keyword>
<feature type="binding site" evidence="10">
    <location>
        <position position="202"/>
    </location>
    <ligand>
        <name>2-[(2R,5Z)-2-carboxy-4-methylthiazol-5(2H)-ylidene]ethyl phosphate</name>
        <dbReference type="ChEBI" id="CHEBI:62899"/>
    </ligand>
</feature>
<dbReference type="CDD" id="cd00564">
    <property type="entry name" value="TMP_TenI"/>
    <property type="match status" value="1"/>
</dbReference>
<keyword evidence="4 10" id="KW-0479">Metal-binding</keyword>
<evidence type="ECO:0000313" key="15">
    <source>
        <dbReference type="Proteomes" id="UP001244427"/>
    </source>
</evidence>
<evidence type="ECO:0000259" key="13">
    <source>
        <dbReference type="Pfam" id="PF02581"/>
    </source>
</evidence>
<keyword evidence="5 10" id="KW-0460">Magnesium</keyword>
<comment type="pathway">
    <text evidence="2 10 12">Cofactor biosynthesis; thiamine diphosphate biosynthesis; thiamine phosphate from 4-amino-2-methyl-5-diphosphomethylpyrimidine and 4-methyl-5-(2-phosphoethyl)-thiazole: step 1/1.</text>
</comment>
<organism evidence="14 15">
    <name type="scientific">Microbacterium natoriense</name>
    <dbReference type="NCBI Taxonomy" id="284570"/>
    <lineage>
        <taxon>Bacteria</taxon>
        <taxon>Bacillati</taxon>
        <taxon>Actinomycetota</taxon>
        <taxon>Actinomycetes</taxon>
        <taxon>Micrococcales</taxon>
        <taxon>Microbacteriaceae</taxon>
        <taxon>Microbacterium</taxon>
    </lineage>
</organism>
<name>A0AAW8EYI8_9MICO</name>
<dbReference type="EC" id="2.5.1.3" evidence="10"/>
<comment type="caution">
    <text evidence="14">The sequence shown here is derived from an EMBL/GenBank/DDBJ whole genome shotgun (WGS) entry which is preliminary data.</text>
</comment>
<dbReference type="PANTHER" id="PTHR20857:SF15">
    <property type="entry name" value="THIAMINE-PHOSPHATE SYNTHASE"/>
    <property type="match status" value="1"/>
</dbReference>
<dbReference type="GO" id="GO:0004789">
    <property type="term" value="F:thiamine-phosphate diphosphorylase activity"/>
    <property type="evidence" value="ECO:0007669"/>
    <property type="project" value="UniProtKB-UniRule"/>
</dbReference>
<comment type="caution">
    <text evidence="10">Lacks conserved residue(s) required for the propagation of feature annotation.</text>
</comment>
<dbReference type="EMBL" id="JAUSXV010000001">
    <property type="protein sequence ID" value="MDQ0647447.1"/>
    <property type="molecule type" value="Genomic_DNA"/>
</dbReference>
<comment type="function">
    <text evidence="1 10">Condenses 4-methyl-5-(beta-hydroxyethyl)thiazole monophosphate (THZ-P) and 2-methyl-4-amino-5-hydroxymethyl pyrimidine pyrophosphate (HMP-PP) to form thiamine monophosphate (TMP).</text>
</comment>
<evidence type="ECO:0000256" key="5">
    <source>
        <dbReference type="ARBA" id="ARBA00022842"/>
    </source>
</evidence>
<accession>A0AAW8EYI8</accession>
<evidence type="ECO:0000256" key="3">
    <source>
        <dbReference type="ARBA" id="ARBA00022679"/>
    </source>
</evidence>
<evidence type="ECO:0000256" key="4">
    <source>
        <dbReference type="ARBA" id="ARBA00022723"/>
    </source>
</evidence>
<feature type="binding site" evidence="10">
    <location>
        <position position="125"/>
    </location>
    <ligand>
        <name>Mg(2+)</name>
        <dbReference type="ChEBI" id="CHEBI:18420"/>
    </ligand>
</feature>
<dbReference type="GO" id="GO:0000287">
    <property type="term" value="F:magnesium ion binding"/>
    <property type="evidence" value="ECO:0007669"/>
    <property type="project" value="UniProtKB-UniRule"/>
</dbReference>
<protein>
    <recommendedName>
        <fullName evidence="10">Thiamine-phosphate synthase</fullName>
        <shortName evidence="10">TP synthase</shortName>
        <shortName evidence="10">TPS</shortName>
        <ecNumber evidence="10">2.5.1.3</ecNumber>
    </recommendedName>
    <alternativeName>
        <fullName evidence="10">Thiamine-phosphate pyrophosphorylase</fullName>
        <shortName evidence="10">TMP pyrophosphorylase</shortName>
        <shortName evidence="10">TMP-PPase</shortName>
    </alternativeName>
</protein>
<feature type="binding site" evidence="10">
    <location>
        <begin position="171"/>
        <end position="173"/>
    </location>
    <ligand>
        <name>2-[(2R,5Z)-2-carboxy-4-methylthiazol-5(2H)-ylidene]ethyl phosphate</name>
        <dbReference type="ChEBI" id="CHEBI:62899"/>
    </ligand>
</feature>
<dbReference type="InterPro" id="IPR034291">
    <property type="entry name" value="TMP_synthase"/>
</dbReference>
<dbReference type="GO" id="GO:0009228">
    <property type="term" value="P:thiamine biosynthetic process"/>
    <property type="evidence" value="ECO:0007669"/>
    <property type="project" value="UniProtKB-KW"/>
</dbReference>
<evidence type="ECO:0000256" key="7">
    <source>
        <dbReference type="ARBA" id="ARBA00047334"/>
    </source>
</evidence>
<feature type="binding site" evidence="10">
    <location>
        <begin position="73"/>
        <end position="77"/>
    </location>
    <ligand>
        <name>4-amino-2-methyl-5-(diphosphooxymethyl)pyrimidine</name>
        <dbReference type="ChEBI" id="CHEBI:57841"/>
    </ligand>
</feature>
<keyword evidence="3 10" id="KW-0808">Transferase</keyword>
<evidence type="ECO:0000256" key="6">
    <source>
        <dbReference type="ARBA" id="ARBA00022977"/>
    </source>
</evidence>
<dbReference type="GO" id="GO:0009229">
    <property type="term" value="P:thiamine diphosphate biosynthetic process"/>
    <property type="evidence" value="ECO:0007669"/>
    <property type="project" value="UniProtKB-UniRule"/>
</dbReference>
<gene>
    <name evidence="10" type="primary">thiE</name>
    <name evidence="14" type="ORF">QFZ53_001643</name>
</gene>
<reference evidence="14 15" key="1">
    <citation type="submission" date="2023-07" db="EMBL/GenBank/DDBJ databases">
        <title>Comparative genomics of wheat-associated soil bacteria to identify genetic determinants of phenazine resistance.</title>
        <authorList>
            <person name="Mouncey N."/>
        </authorList>
    </citation>
    <scope>NUCLEOTIDE SEQUENCE [LARGE SCALE GENOMIC DNA]</scope>
    <source>
        <strain evidence="14 15">W4I9-1</strain>
    </source>
</reference>
<dbReference type="InterPro" id="IPR036206">
    <property type="entry name" value="ThiamineP_synth_sf"/>
</dbReference>
<dbReference type="Pfam" id="PF02581">
    <property type="entry name" value="TMP-TENI"/>
    <property type="match status" value="1"/>
</dbReference>
<feature type="binding site" evidence="10">
    <location>
        <position position="106"/>
    </location>
    <ligand>
        <name>Mg(2+)</name>
        <dbReference type="ChEBI" id="CHEBI:18420"/>
    </ligand>
</feature>
<dbReference type="SUPFAM" id="SSF51391">
    <property type="entry name" value="Thiamin phosphate synthase"/>
    <property type="match status" value="1"/>
</dbReference>
<comment type="catalytic activity">
    <reaction evidence="8 10 11">
        <text>2-(2-carboxy-4-methylthiazol-5-yl)ethyl phosphate + 4-amino-2-methyl-5-(diphosphooxymethyl)pyrimidine + 2 H(+) = thiamine phosphate + CO2 + diphosphate</text>
        <dbReference type="Rhea" id="RHEA:47848"/>
        <dbReference type="ChEBI" id="CHEBI:15378"/>
        <dbReference type="ChEBI" id="CHEBI:16526"/>
        <dbReference type="ChEBI" id="CHEBI:33019"/>
        <dbReference type="ChEBI" id="CHEBI:37575"/>
        <dbReference type="ChEBI" id="CHEBI:57841"/>
        <dbReference type="ChEBI" id="CHEBI:62890"/>
        <dbReference type="EC" id="2.5.1.3"/>
    </reaction>
</comment>
<proteinExistence type="inferred from homology"/>
<sequence>MALSAPVGSRGPLYSRAMTALLPLVDAPRPTREERLALLDAARLYVCTTARTATGDLEEFLDAAYAGGVDIIQLRDKDLEARAEIEALEILAAVARRHGKLFSVNDRADVAALVGADVFHIGQGDLTTAQARRLLGDDVIIGRSTHSIAQAAEADADTALDYFCVGPVWETPTKPGRAAIGTGPLRAVAASGTSRPWFAIGGIDEGPRLDEVVEAGSSRIVVVRAVTEALDPAGAAASLRARLR</sequence>
<evidence type="ECO:0000256" key="9">
    <source>
        <dbReference type="ARBA" id="ARBA00047883"/>
    </source>
</evidence>
<evidence type="ECO:0000256" key="8">
    <source>
        <dbReference type="ARBA" id="ARBA00047851"/>
    </source>
</evidence>
<evidence type="ECO:0000256" key="1">
    <source>
        <dbReference type="ARBA" id="ARBA00003814"/>
    </source>
</evidence>
<comment type="cofactor">
    <cofactor evidence="10">
        <name>Mg(2+)</name>
        <dbReference type="ChEBI" id="CHEBI:18420"/>
    </cofactor>
    <text evidence="10">Binds 1 Mg(2+) ion per subunit.</text>
</comment>
<evidence type="ECO:0000256" key="11">
    <source>
        <dbReference type="RuleBase" id="RU003826"/>
    </source>
</evidence>
<evidence type="ECO:0000256" key="10">
    <source>
        <dbReference type="HAMAP-Rule" id="MF_00097"/>
    </source>
</evidence>
<dbReference type="Proteomes" id="UP001244427">
    <property type="component" value="Unassembled WGS sequence"/>
</dbReference>
<comment type="similarity">
    <text evidence="10 11">Belongs to the thiamine-phosphate synthase family.</text>
</comment>
<dbReference type="HAMAP" id="MF_00097">
    <property type="entry name" value="TMP_synthase"/>
    <property type="match status" value="1"/>
</dbReference>
<feature type="binding site" evidence="10">
    <location>
        <position position="174"/>
    </location>
    <ligand>
        <name>4-amino-2-methyl-5-(diphosphooxymethyl)pyrimidine</name>
        <dbReference type="ChEBI" id="CHEBI:57841"/>
    </ligand>
</feature>
<dbReference type="AlphaFoldDB" id="A0AAW8EYI8"/>
<feature type="domain" description="Thiamine phosphate synthase/TenI" evidence="13">
    <location>
        <begin position="44"/>
        <end position="226"/>
    </location>
</feature>